<proteinExistence type="predicted"/>
<sequence length="185" mass="20246">MTLSRTVLTAALGVGTAFAAAVPASAGTVPGDAGGTVRAAGPYCDPGWSVHVQRKVKYKQSTGERDELINRTSRTVQRTYSLTRQSQTKWNVTVEGSVSFKAWVFSEVNIKVGGGLEKQSSITKSVSDTVPVKAHRTLVVTRGFRKLKVYGYTSYTWSNCATGRYKSFVVTAPYSKYVEYKEVRN</sequence>
<accession>A0A372JCU9</accession>
<name>A0A372JCU9_9ACTN</name>
<keyword evidence="1" id="KW-0732">Signal</keyword>
<evidence type="ECO:0000313" key="3">
    <source>
        <dbReference type="Proteomes" id="UP000261811"/>
    </source>
</evidence>
<evidence type="ECO:0000313" key="2">
    <source>
        <dbReference type="EMBL" id="RFU37835.1"/>
    </source>
</evidence>
<keyword evidence="3" id="KW-1185">Reference proteome</keyword>
<comment type="caution">
    <text evidence="2">The sequence shown here is derived from an EMBL/GenBank/DDBJ whole genome shotgun (WGS) entry which is preliminary data.</text>
</comment>
<dbReference type="EMBL" id="QURH01000914">
    <property type="protein sequence ID" value="RFU37835.1"/>
    <property type="molecule type" value="Genomic_DNA"/>
</dbReference>
<reference evidence="2 3" key="1">
    <citation type="submission" date="2018-08" db="EMBL/GenBank/DDBJ databases">
        <title>Actinomadura jelena sp. nov., a novel Actinomycete isolated from soil in Chad.</title>
        <authorList>
            <person name="Shi L."/>
        </authorList>
    </citation>
    <scope>NUCLEOTIDE SEQUENCE [LARGE SCALE GENOMIC DNA]</scope>
    <source>
        <strain evidence="2 3">NEAU-G17</strain>
    </source>
</reference>
<protein>
    <submittedName>
        <fullName evidence="2">Uncharacterized protein</fullName>
    </submittedName>
</protein>
<organism evidence="2 3">
    <name type="scientific">Actinomadura logoneensis</name>
    <dbReference type="NCBI Taxonomy" id="2293572"/>
    <lineage>
        <taxon>Bacteria</taxon>
        <taxon>Bacillati</taxon>
        <taxon>Actinomycetota</taxon>
        <taxon>Actinomycetes</taxon>
        <taxon>Streptosporangiales</taxon>
        <taxon>Thermomonosporaceae</taxon>
        <taxon>Actinomadura</taxon>
    </lineage>
</organism>
<evidence type="ECO:0000256" key="1">
    <source>
        <dbReference type="SAM" id="SignalP"/>
    </source>
</evidence>
<dbReference type="Proteomes" id="UP000261811">
    <property type="component" value="Unassembled WGS sequence"/>
</dbReference>
<gene>
    <name evidence="2" type="ORF">DZF91_30840</name>
</gene>
<dbReference type="AlphaFoldDB" id="A0A372JCU9"/>
<feature type="chain" id="PRO_5017061136" evidence="1">
    <location>
        <begin position="20"/>
        <end position="185"/>
    </location>
</feature>
<feature type="signal peptide" evidence="1">
    <location>
        <begin position="1"/>
        <end position="19"/>
    </location>
</feature>